<dbReference type="GeneID" id="88361071"/>
<dbReference type="Proteomes" id="UP000221961">
    <property type="component" value="Chromosome"/>
</dbReference>
<dbReference type="RefSeq" id="WP_098696426.1">
    <property type="nucleotide sequence ID" value="NZ_CP023778.1"/>
</dbReference>
<dbReference type="PANTHER" id="PTHR13789:SF318">
    <property type="entry name" value="GERANYLGERANYL DIPHOSPHATE REDUCTASE"/>
    <property type="match status" value="1"/>
</dbReference>
<dbReference type="GO" id="GO:0071949">
    <property type="term" value="F:FAD binding"/>
    <property type="evidence" value="ECO:0007669"/>
    <property type="project" value="InterPro"/>
</dbReference>
<organism evidence="7 8">
    <name type="scientific">Nocardia terpenica</name>
    <dbReference type="NCBI Taxonomy" id="455432"/>
    <lineage>
        <taxon>Bacteria</taxon>
        <taxon>Bacillati</taxon>
        <taxon>Actinomycetota</taxon>
        <taxon>Actinomycetes</taxon>
        <taxon>Mycobacteriales</taxon>
        <taxon>Nocardiaceae</taxon>
        <taxon>Nocardia</taxon>
    </lineage>
</organism>
<protein>
    <submittedName>
        <fullName evidence="7">FAD-dependent oxidoreductase</fullName>
    </submittedName>
</protein>
<keyword evidence="5" id="KW-0503">Monooxygenase</keyword>
<dbReference type="SUPFAM" id="SSF51905">
    <property type="entry name" value="FAD/NAD(P)-binding domain"/>
    <property type="match status" value="1"/>
</dbReference>
<dbReference type="PANTHER" id="PTHR13789">
    <property type="entry name" value="MONOOXYGENASE"/>
    <property type="match status" value="1"/>
</dbReference>
<dbReference type="Gene3D" id="3.50.50.60">
    <property type="entry name" value="FAD/NAD(P)-binding domain"/>
    <property type="match status" value="1"/>
</dbReference>
<keyword evidence="4" id="KW-0560">Oxidoreductase</keyword>
<name>A0A291RPC2_9NOCA</name>
<sequence>MSRVIIAGAGIVGLSTALSVRRAGFEVAVRERAPRIRETGAALGVWPHTIRELERLGLGARLAEIKAEPSSVRYRDFSGAELAATGMPPGRTVYRPRLGALLASAVGADDLRTGKELVDYAEDRDGVTVYYADGDHERADLLVGADGLNSRVRAILAPGSESRHQDGHHVWRAVLPFDGEIGDGCPVLGRDRTRGTLVRFADGSCCWVIAQFGTTTDTTRTGKEEALARVSNLHDGTWPFALREVVLATPEDSVLHSRVAVVPPISRWASDRVVLAGDAAHAMSPHIGSGASLGIEDARVLGECLGRAGITPALAAYQHDRIARYRHVRRYADAMAAASTPLSYVERFSEYLNWLHAPATR</sequence>
<keyword evidence="2" id="KW-0285">Flavoprotein</keyword>
<evidence type="ECO:0000313" key="8">
    <source>
        <dbReference type="Proteomes" id="UP000221961"/>
    </source>
</evidence>
<dbReference type="InterPro" id="IPR002938">
    <property type="entry name" value="FAD-bd"/>
</dbReference>
<accession>A0A291RPC2</accession>
<dbReference type="InterPro" id="IPR050493">
    <property type="entry name" value="FAD-dep_Monooxygenase_BioMet"/>
</dbReference>
<dbReference type="GO" id="GO:0004497">
    <property type="term" value="F:monooxygenase activity"/>
    <property type="evidence" value="ECO:0007669"/>
    <property type="project" value="UniProtKB-KW"/>
</dbReference>
<evidence type="ECO:0000256" key="4">
    <source>
        <dbReference type="ARBA" id="ARBA00023002"/>
    </source>
</evidence>
<comment type="cofactor">
    <cofactor evidence="1">
        <name>FAD</name>
        <dbReference type="ChEBI" id="CHEBI:57692"/>
    </cofactor>
</comment>
<dbReference type="PRINTS" id="PR00420">
    <property type="entry name" value="RNGMNOXGNASE"/>
</dbReference>
<gene>
    <name evidence="7" type="ORF">CRH09_27620</name>
</gene>
<proteinExistence type="predicted"/>
<feature type="domain" description="FAD-binding" evidence="6">
    <location>
        <begin position="3"/>
        <end position="324"/>
    </location>
</feature>
<evidence type="ECO:0000256" key="2">
    <source>
        <dbReference type="ARBA" id="ARBA00022630"/>
    </source>
</evidence>
<evidence type="ECO:0000256" key="3">
    <source>
        <dbReference type="ARBA" id="ARBA00022827"/>
    </source>
</evidence>
<evidence type="ECO:0000313" key="7">
    <source>
        <dbReference type="EMBL" id="ATL69393.1"/>
    </source>
</evidence>
<evidence type="ECO:0000256" key="1">
    <source>
        <dbReference type="ARBA" id="ARBA00001974"/>
    </source>
</evidence>
<reference evidence="7 8" key="1">
    <citation type="submission" date="2017-10" db="EMBL/GenBank/DDBJ databases">
        <title>Comparative genomics between pathogenic Norcardia.</title>
        <authorList>
            <person name="Zeng L."/>
        </authorList>
    </citation>
    <scope>NUCLEOTIDE SEQUENCE [LARGE SCALE GENOMIC DNA]</scope>
    <source>
        <strain evidence="7 8">NC_YFY_NT001</strain>
    </source>
</reference>
<keyword evidence="3" id="KW-0274">FAD</keyword>
<dbReference type="KEGG" id="ntp:CRH09_27620"/>
<dbReference type="InterPro" id="IPR036188">
    <property type="entry name" value="FAD/NAD-bd_sf"/>
</dbReference>
<evidence type="ECO:0000256" key="5">
    <source>
        <dbReference type="ARBA" id="ARBA00023033"/>
    </source>
</evidence>
<dbReference type="EMBL" id="CP023778">
    <property type="protein sequence ID" value="ATL69393.1"/>
    <property type="molecule type" value="Genomic_DNA"/>
</dbReference>
<evidence type="ECO:0000259" key="6">
    <source>
        <dbReference type="Pfam" id="PF01494"/>
    </source>
</evidence>
<dbReference type="AlphaFoldDB" id="A0A291RPC2"/>
<dbReference type="Pfam" id="PF01494">
    <property type="entry name" value="FAD_binding_3"/>
    <property type="match status" value="1"/>
</dbReference>